<dbReference type="InterPro" id="IPR000085">
    <property type="entry name" value="RuvA"/>
</dbReference>
<dbReference type="InterPro" id="IPR010994">
    <property type="entry name" value="RuvA_2-like"/>
</dbReference>
<evidence type="ECO:0000313" key="9">
    <source>
        <dbReference type="EMBL" id="MDZ5762078.1"/>
    </source>
</evidence>
<keyword evidence="5 6" id="KW-0234">DNA repair</keyword>
<protein>
    <recommendedName>
        <fullName evidence="6">Holliday junction branch migration complex subunit RuvA</fullName>
    </recommendedName>
</protein>
<comment type="caution">
    <text evidence="6">Lacks conserved residue(s) required for the propagation of feature annotation.</text>
</comment>
<keyword evidence="3 6" id="KW-0238">DNA-binding</keyword>
<dbReference type="SUPFAM" id="SSF47781">
    <property type="entry name" value="RuvA domain 2-like"/>
    <property type="match status" value="1"/>
</dbReference>
<dbReference type="Gene3D" id="1.10.150.20">
    <property type="entry name" value="5' to 3' exonuclease, C-terminal subdomain"/>
    <property type="match status" value="1"/>
</dbReference>
<dbReference type="InterPro" id="IPR013849">
    <property type="entry name" value="DNA_helicase_Holl-junc_RuvA_I"/>
</dbReference>
<dbReference type="EMBL" id="JARGYT010000019">
    <property type="protein sequence ID" value="MDZ5762078.1"/>
    <property type="molecule type" value="Genomic_DNA"/>
</dbReference>
<keyword evidence="9" id="KW-0347">Helicase</keyword>
<comment type="caution">
    <text evidence="9">The sequence shown here is derived from an EMBL/GenBank/DDBJ whole genome shotgun (WGS) entry which is preliminary data.</text>
</comment>
<dbReference type="Gene3D" id="2.40.50.140">
    <property type="entry name" value="Nucleic acid-binding proteins"/>
    <property type="match status" value="1"/>
</dbReference>
<dbReference type="Pfam" id="PF07499">
    <property type="entry name" value="RuvA_C"/>
    <property type="match status" value="1"/>
</dbReference>
<dbReference type="Pfam" id="PF14520">
    <property type="entry name" value="HHH_5"/>
    <property type="match status" value="1"/>
</dbReference>
<evidence type="ECO:0000313" key="10">
    <source>
        <dbReference type="Proteomes" id="UP001293791"/>
    </source>
</evidence>
<gene>
    <name evidence="6" type="primary">ruvA</name>
    <name evidence="9" type="ORF">Cyrtocomes_00446</name>
</gene>
<dbReference type="InterPro" id="IPR012340">
    <property type="entry name" value="NA-bd_OB-fold"/>
</dbReference>
<reference evidence="9 10" key="1">
    <citation type="submission" date="2023-02" db="EMBL/GenBank/DDBJ databases">
        <title>Host association and intracellularity evolved multiple times independently in the Rickettsiales.</title>
        <authorList>
            <person name="Castelli M."/>
            <person name="Nardi T."/>
            <person name="Gammuto L."/>
            <person name="Bellinzona G."/>
            <person name="Sabaneyeva E."/>
            <person name="Potekhin A."/>
            <person name="Serra V."/>
            <person name="Petroni G."/>
            <person name="Sassera D."/>
        </authorList>
    </citation>
    <scope>NUCLEOTIDE SEQUENCE [LARGE SCALE GENOMIC DNA]</scope>
    <source>
        <strain evidence="9 10">BOD18</strain>
    </source>
</reference>
<evidence type="ECO:0000259" key="8">
    <source>
        <dbReference type="Pfam" id="PF07499"/>
    </source>
</evidence>
<comment type="subcellular location">
    <subcellularLocation>
        <location evidence="6">Cytoplasm</location>
    </subcellularLocation>
</comment>
<feature type="region of interest" description="Domain III" evidence="6">
    <location>
        <begin position="139"/>
        <end position="198"/>
    </location>
</feature>
<comment type="similarity">
    <text evidence="6">Belongs to the RuvA family.</text>
</comment>
<dbReference type="SUPFAM" id="SSF50249">
    <property type="entry name" value="Nucleic acid-binding proteins"/>
    <property type="match status" value="1"/>
</dbReference>
<feature type="domain" description="DNA helicase Holliday junction RuvA type" evidence="7">
    <location>
        <begin position="1"/>
        <end position="59"/>
    </location>
</feature>
<dbReference type="HAMAP" id="MF_00031">
    <property type="entry name" value="DNA_HJ_migration_RuvA"/>
    <property type="match status" value="1"/>
</dbReference>
<proteinExistence type="inferred from homology"/>
<name>A0ABU5L7H4_9RICK</name>
<dbReference type="InterPro" id="IPR011114">
    <property type="entry name" value="RuvA_C"/>
</dbReference>
<dbReference type="InterPro" id="IPR036267">
    <property type="entry name" value="RuvA_C_sf"/>
</dbReference>
<comment type="subunit">
    <text evidence="6">Homotetramer. Forms an RuvA(8)-RuvB(12)-Holliday junction (HJ) complex. HJ DNA is sandwiched between 2 RuvA tetramers; dsDNA enters through RuvA and exits via RuvB. An RuvB hexamer assembles on each DNA strand where it exits the tetramer. Each RuvB hexamer is contacted by two RuvA subunits (via domain III) on 2 adjacent RuvB subunits; this complex drives branch migration. In the full resolvosome a probable DNA-RuvA(4)-RuvB(12)-RuvC(2) complex forms which resolves the HJ.</text>
</comment>
<keyword evidence="1 6" id="KW-0963">Cytoplasm</keyword>
<sequence length="198" mass="22391">MIGKLTGKISEIFINSIIIDVHGVGYYVYIGKNGSLILGEERSFHIFTNVKEDEISLYGFATYQEKEYFEILRSVQGVGNKLAMSIIGDMEIPELYHSIRNSEHSRFYKIVGVGKKIAQRIINELKEKDLPLPICSYQDNTPKFVNLGIRQEVSTALISLGFGKNEVESVLNNVLKDLDISEAKIEKVLEMCLKKIRG</sequence>
<dbReference type="Pfam" id="PF01330">
    <property type="entry name" value="RuvA_N"/>
    <property type="match status" value="1"/>
</dbReference>
<dbReference type="Proteomes" id="UP001293791">
    <property type="component" value="Unassembled WGS sequence"/>
</dbReference>
<dbReference type="SUPFAM" id="SSF46929">
    <property type="entry name" value="DNA helicase RuvA subunit, C-terminal domain"/>
    <property type="match status" value="1"/>
</dbReference>
<dbReference type="NCBIfam" id="TIGR00084">
    <property type="entry name" value="ruvA"/>
    <property type="match status" value="1"/>
</dbReference>
<comment type="function">
    <text evidence="6">The RuvA-RuvB-RuvC complex processes Holliday junction (HJ) DNA during genetic recombination and DNA repair, while the RuvA-RuvB complex plays an important role in the rescue of blocked DNA replication forks via replication fork reversal (RFR). RuvA specifically binds to HJ cruciform DNA, conferring on it an open structure. The RuvB hexamer acts as an ATP-dependent pump, pulling dsDNA into and through the RuvAB complex. HJ branch migration allows RuvC to scan DNA until it finds its consensus sequence, where it cleaves and resolves the cruciform DNA.</text>
</comment>
<keyword evidence="4 6" id="KW-0233">DNA recombination</keyword>
<evidence type="ECO:0000256" key="6">
    <source>
        <dbReference type="HAMAP-Rule" id="MF_00031"/>
    </source>
</evidence>
<evidence type="ECO:0000256" key="1">
    <source>
        <dbReference type="ARBA" id="ARBA00022490"/>
    </source>
</evidence>
<evidence type="ECO:0000256" key="5">
    <source>
        <dbReference type="ARBA" id="ARBA00023204"/>
    </source>
</evidence>
<keyword evidence="9" id="KW-0547">Nucleotide-binding</keyword>
<comment type="domain">
    <text evidence="6">Has three domains with a flexible linker between the domains II and III and assumes an 'L' shape. Domain III is highly mobile and contacts RuvB.</text>
</comment>
<keyword evidence="10" id="KW-1185">Reference proteome</keyword>
<evidence type="ECO:0000256" key="3">
    <source>
        <dbReference type="ARBA" id="ARBA00023125"/>
    </source>
</evidence>
<keyword evidence="2 6" id="KW-0227">DNA damage</keyword>
<evidence type="ECO:0000256" key="4">
    <source>
        <dbReference type="ARBA" id="ARBA00023172"/>
    </source>
</evidence>
<dbReference type="GO" id="GO:0004386">
    <property type="term" value="F:helicase activity"/>
    <property type="evidence" value="ECO:0007669"/>
    <property type="project" value="UniProtKB-KW"/>
</dbReference>
<evidence type="ECO:0000259" key="7">
    <source>
        <dbReference type="Pfam" id="PF01330"/>
    </source>
</evidence>
<organism evidence="9 10">
    <name type="scientific">Candidatus Cyrtobacter comes</name>
    <dbReference type="NCBI Taxonomy" id="675776"/>
    <lineage>
        <taxon>Bacteria</taxon>
        <taxon>Pseudomonadati</taxon>
        <taxon>Pseudomonadota</taxon>
        <taxon>Alphaproteobacteria</taxon>
        <taxon>Rickettsiales</taxon>
        <taxon>Candidatus Midichloriaceae</taxon>
        <taxon>Candidatus Cyrtobacter</taxon>
    </lineage>
</organism>
<dbReference type="RefSeq" id="WP_322497566.1">
    <property type="nucleotide sequence ID" value="NZ_JARGYT010000019.1"/>
</dbReference>
<keyword evidence="9" id="KW-0067">ATP-binding</keyword>
<feature type="domain" description="Holliday junction DNA helicase RuvA C-terminal" evidence="8">
    <location>
        <begin position="150"/>
        <end position="195"/>
    </location>
</feature>
<dbReference type="CDD" id="cd14332">
    <property type="entry name" value="UBA_RuvA_C"/>
    <property type="match status" value="1"/>
</dbReference>
<accession>A0ABU5L7H4</accession>
<keyword evidence="9" id="KW-0378">Hydrolase</keyword>
<evidence type="ECO:0000256" key="2">
    <source>
        <dbReference type="ARBA" id="ARBA00022763"/>
    </source>
</evidence>